<protein>
    <submittedName>
        <fullName evidence="4">PIH1 domain containing 2</fullName>
    </submittedName>
</protein>
<dbReference type="GO" id="GO:0005737">
    <property type="term" value="C:cytoplasm"/>
    <property type="evidence" value="ECO:0007669"/>
    <property type="project" value="TreeGrafter"/>
</dbReference>
<feature type="region of interest" description="Disordered" evidence="2">
    <location>
        <begin position="125"/>
        <end position="145"/>
    </location>
</feature>
<dbReference type="InterPro" id="IPR050734">
    <property type="entry name" value="PIH1/Kintoun_subfamily"/>
</dbReference>
<sequence>RTFTERQLREGAEFHCSAGTEGRLYIKMCSWKRVPAPTSYSDPVPVCGGQMETVTEEDEQYSVVDVAFNPKVLQTTEKDRLEKQKLHLLALSFTQQQHNLSLSQHYKLNKDKIKGRIQDMKQRLMSPQTCKSSAKNPHSEPGKLPMKLNIEQERKPAQSGLIEVISSTESDQSQPQQPKHHLRACPDGGGSSRSLHISQDDILLEVEDLYYLHLQFPELVKEDTYRAMFL</sequence>
<comment type="similarity">
    <text evidence="1">Belongs to the PIH1 family.</text>
</comment>
<dbReference type="AlphaFoldDB" id="A0A8C1MNH0"/>
<dbReference type="GO" id="GO:1990904">
    <property type="term" value="C:ribonucleoprotein complex"/>
    <property type="evidence" value="ECO:0007669"/>
    <property type="project" value="TreeGrafter"/>
</dbReference>
<dbReference type="InterPro" id="IPR012981">
    <property type="entry name" value="PIH1_N"/>
</dbReference>
<reference evidence="4" key="2">
    <citation type="submission" date="2025-09" db="UniProtKB">
        <authorList>
            <consortium name="Ensembl"/>
        </authorList>
    </citation>
    <scope>IDENTIFICATION</scope>
</reference>
<keyword evidence="5" id="KW-1185">Reference proteome</keyword>
<evidence type="ECO:0000256" key="2">
    <source>
        <dbReference type="SAM" id="MobiDB-lite"/>
    </source>
</evidence>
<organism evidence="4 5">
    <name type="scientific">Cyprinus carpio</name>
    <name type="common">Common carp</name>
    <dbReference type="NCBI Taxonomy" id="7962"/>
    <lineage>
        <taxon>Eukaryota</taxon>
        <taxon>Metazoa</taxon>
        <taxon>Chordata</taxon>
        <taxon>Craniata</taxon>
        <taxon>Vertebrata</taxon>
        <taxon>Euteleostomi</taxon>
        <taxon>Actinopterygii</taxon>
        <taxon>Neopterygii</taxon>
        <taxon>Teleostei</taxon>
        <taxon>Ostariophysi</taxon>
        <taxon>Cypriniformes</taxon>
        <taxon>Cyprinidae</taxon>
        <taxon>Cyprininae</taxon>
        <taxon>Cyprinus</taxon>
    </lineage>
</organism>
<dbReference type="OMA" id="XTEREVE"/>
<dbReference type="GO" id="GO:0000492">
    <property type="term" value="P:box C/D snoRNP assembly"/>
    <property type="evidence" value="ECO:0007669"/>
    <property type="project" value="TreeGrafter"/>
</dbReference>
<accession>A0A8C1MNH0</accession>
<dbReference type="Pfam" id="PF08190">
    <property type="entry name" value="PIH1"/>
    <property type="match status" value="1"/>
</dbReference>
<dbReference type="PANTHER" id="PTHR22997">
    <property type="entry name" value="PIH1 DOMAIN-CONTAINING PROTEIN 1"/>
    <property type="match status" value="1"/>
</dbReference>
<dbReference type="Proteomes" id="UP000694427">
    <property type="component" value="Unplaced"/>
</dbReference>
<feature type="compositionally biased region" description="Polar residues" evidence="2">
    <location>
        <begin position="165"/>
        <end position="177"/>
    </location>
</feature>
<evidence type="ECO:0000313" key="5">
    <source>
        <dbReference type="Proteomes" id="UP000694427"/>
    </source>
</evidence>
<proteinExistence type="inferred from homology"/>
<name>A0A8C1MNH0_CYPCA</name>
<dbReference type="PANTHER" id="PTHR22997:SF6">
    <property type="entry name" value="PIH1 DOMAIN-CONTAINING PROTEIN 2"/>
    <property type="match status" value="1"/>
</dbReference>
<accession>A0A8C1A683</accession>
<evidence type="ECO:0000259" key="3">
    <source>
        <dbReference type="Pfam" id="PF08190"/>
    </source>
</evidence>
<evidence type="ECO:0000313" key="4">
    <source>
        <dbReference type="Ensembl" id="ENSCCRP00010079448.1"/>
    </source>
</evidence>
<dbReference type="GO" id="GO:0006364">
    <property type="term" value="P:rRNA processing"/>
    <property type="evidence" value="ECO:0007669"/>
    <property type="project" value="TreeGrafter"/>
</dbReference>
<feature type="compositionally biased region" description="Polar residues" evidence="2">
    <location>
        <begin position="125"/>
        <end position="136"/>
    </location>
</feature>
<evidence type="ECO:0000256" key="1">
    <source>
        <dbReference type="ARBA" id="ARBA00008511"/>
    </source>
</evidence>
<dbReference type="Ensembl" id="ENSCCRT00010088136.1">
    <property type="protein sequence ID" value="ENSCCRP00010079448.1"/>
    <property type="gene ID" value="ENSCCRG00010034731.1"/>
</dbReference>
<feature type="domain" description="PIH1 N-terminal" evidence="3">
    <location>
        <begin position="21"/>
        <end position="123"/>
    </location>
</feature>
<dbReference type="GO" id="GO:0097255">
    <property type="term" value="C:R2TP complex"/>
    <property type="evidence" value="ECO:0007669"/>
    <property type="project" value="TreeGrafter"/>
</dbReference>
<feature type="region of interest" description="Disordered" evidence="2">
    <location>
        <begin position="165"/>
        <end position="194"/>
    </location>
</feature>
<reference evidence="4" key="1">
    <citation type="submission" date="2025-08" db="UniProtKB">
        <authorList>
            <consortium name="Ensembl"/>
        </authorList>
    </citation>
    <scope>IDENTIFICATION</scope>
</reference>